<evidence type="ECO:0000256" key="8">
    <source>
        <dbReference type="SAM" id="MobiDB-lite"/>
    </source>
</evidence>
<comment type="similarity">
    <text evidence="7">Belongs to the DHHC palmitoyltransferase family.</text>
</comment>
<gene>
    <name evidence="10" type="ORF">HPB48_011951</name>
</gene>
<dbReference type="GO" id="GO:0019706">
    <property type="term" value="F:protein-cysteine S-palmitoyltransferase activity"/>
    <property type="evidence" value="ECO:0007669"/>
    <property type="project" value="UniProtKB-EC"/>
</dbReference>
<feature type="transmembrane region" description="Helical" evidence="7">
    <location>
        <begin position="20"/>
        <end position="43"/>
    </location>
</feature>
<dbReference type="InterPro" id="IPR039859">
    <property type="entry name" value="PFA4/ZDH16/20/ERF2-like"/>
</dbReference>
<keyword evidence="6 7" id="KW-0012">Acyltransferase</keyword>
<keyword evidence="3 7" id="KW-0812">Transmembrane</keyword>
<evidence type="ECO:0000256" key="5">
    <source>
        <dbReference type="ARBA" id="ARBA00023136"/>
    </source>
</evidence>
<feature type="compositionally biased region" description="Polar residues" evidence="8">
    <location>
        <begin position="182"/>
        <end position="191"/>
    </location>
</feature>
<dbReference type="Pfam" id="PF01529">
    <property type="entry name" value="DHHC"/>
    <property type="match status" value="1"/>
</dbReference>
<dbReference type="VEuPathDB" id="VectorBase:HLOH_059551"/>
<accession>A0A9J6FYA7</accession>
<dbReference type="InterPro" id="IPR001594">
    <property type="entry name" value="Palmitoyltrfase_DHHC"/>
</dbReference>
<feature type="transmembrane region" description="Helical" evidence="7">
    <location>
        <begin position="64"/>
        <end position="82"/>
    </location>
</feature>
<sequence length="191" mass="21652">MDHHCPWFNNCVGFSTYKFFLLTLFYLIALSLLTASTTVSYVVEAWLLEDMQRRLPLLPSRVQLTLLAALSSLITVRLGIFFCSHLSMTLRNQTTLEYLRKPTFRNPGDSYNVGEYRNFVEVFGTRKSLWMLPVFTSLGDGVHFPTKLRPVLGEDVFSHGWSSSPTGSDRGMGRSVVRGNTERGSTVTKTR</sequence>
<dbReference type="EMBL" id="JABSTR010000004">
    <property type="protein sequence ID" value="KAH9367028.1"/>
    <property type="molecule type" value="Genomic_DNA"/>
</dbReference>
<name>A0A9J6FYA7_HAELO</name>
<evidence type="ECO:0000256" key="7">
    <source>
        <dbReference type="RuleBase" id="RU079119"/>
    </source>
</evidence>
<dbReference type="OrthoDB" id="9909019at2759"/>
<evidence type="ECO:0000259" key="9">
    <source>
        <dbReference type="Pfam" id="PF01529"/>
    </source>
</evidence>
<dbReference type="AlphaFoldDB" id="A0A9J6FYA7"/>
<keyword evidence="5 7" id="KW-0472">Membrane</keyword>
<evidence type="ECO:0000256" key="2">
    <source>
        <dbReference type="ARBA" id="ARBA00022679"/>
    </source>
</evidence>
<comment type="catalytic activity">
    <reaction evidence="7">
        <text>L-cysteinyl-[protein] + hexadecanoyl-CoA = S-hexadecanoyl-L-cysteinyl-[protein] + CoA</text>
        <dbReference type="Rhea" id="RHEA:36683"/>
        <dbReference type="Rhea" id="RHEA-COMP:10131"/>
        <dbReference type="Rhea" id="RHEA-COMP:11032"/>
        <dbReference type="ChEBI" id="CHEBI:29950"/>
        <dbReference type="ChEBI" id="CHEBI:57287"/>
        <dbReference type="ChEBI" id="CHEBI:57379"/>
        <dbReference type="ChEBI" id="CHEBI:74151"/>
        <dbReference type="EC" id="2.3.1.225"/>
    </reaction>
</comment>
<feature type="domain" description="Palmitoyltransferase DHHC" evidence="9">
    <location>
        <begin position="1"/>
        <end position="101"/>
    </location>
</feature>
<evidence type="ECO:0000256" key="4">
    <source>
        <dbReference type="ARBA" id="ARBA00022989"/>
    </source>
</evidence>
<organism evidence="10 11">
    <name type="scientific">Haemaphysalis longicornis</name>
    <name type="common">Bush tick</name>
    <dbReference type="NCBI Taxonomy" id="44386"/>
    <lineage>
        <taxon>Eukaryota</taxon>
        <taxon>Metazoa</taxon>
        <taxon>Ecdysozoa</taxon>
        <taxon>Arthropoda</taxon>
        <taxon>Chelicerata</taxon>
        <taxon>Arachnida</taxon>
        <taxon>Acari</taxon>
        <taxon>Parasitiformes</taxon>
        <taxon>Ixodida</taxon>
        <taxon>Ixodoidea</taxon>
        <taxon>Ixodidae</taxon>
        <taxon>Haemaphysalinae</taxon>
        <taxon>Haemaphysalis</taxon>
    </lineage>
</organism>
<reference evidence="10 11" key="1">
    <citation type="journal article" date="2020" name="Cell">
        <title>Large-Scale Comparative Analyses of Tick Genomes Elucidate Their Genetic Diversity and Vector Capacities.</title>
        <authorList>
            <consortium name="Tick Genome and Microbiome Consortium (TIGMIC)"/>
            <person name="Jia N."/>
            <person name="Wang J."/>
            <person name="Shi W."/>
            <person name="Du L."/>
            <person name="Sun Y."/>
            <person name="Zhan W."/>
            <person name="Jiang J.F."/>
            <person name="Wang Q."/>
            <person name="Zhang B."/>
            <person name="Ji P."/>
            <person name="Bell-Sakyi L."/>
            <person name="Cui X.M."/>
            <person name="Yuan T.T."/>
            <person name="Jiang B.G."/>
            <person name="Yang W.F."/>
            <person name="Lam T.T."/>
            <person name="Chang Q.C."/>
            <person name="Ding S.J."/>
            <person name="Wang X.J."/>
            <person name="Zhu J.G."/>
            <person name="Ruan X.D."/>
            <person name="Zhao L."/>
            <person name="Wei J.T."/>
            <person name="Ye R.Z."/>
            <person name="Que T.C."/>
            <person name="Du C.H."/>
            <person name="Zhou Y.H."/>
            <person name="Cheng J.X."/>
            <person name="Dai P.F."/>
            <person name="Guo W.B."/>
            <person name="Han X.H."/>
            <person name="Huang E.J."/>
            <person name="Li L.F."/>
            <person name="Wei W."/>
            <person name="Gao Y.C."/>
            <person name="Liu J.Z."/>
            <person name="Shao H.Z."/>
            <person name="Wang X."/>
            <person name="Wang C.C."/>
            <person name="Yang T.C."/>
            <person name="Huo Q.B."/>
            <person name="Li W."/>
            <person name="Chen H.Y."/>
            <person name="Chen S.E."/>
            <person name="Zhou L.G."/>
            <person name="Ni X.B."/>
            <person name="Tian J.H."/>
            <person name="Sheng Y."/>
            <person name="Liu T."/>
            <person name="Pan Y.S."/>
            <person name="Xia L.Y."/>
            <person name="Li J."/>
            <person name="Zhao F."/>
            <person name="Cao W.C."/>
        </authorList>
    </citation>
    <scope>NUCLEOTIDE SEQUENCE [LARGE SCALE GENOMIC DNA]</scope>
    <source>
        <strain evidence="10">HaeL-2018</strain>
    </source>
</reference>
<feature type="region of interest" description="Disordered" evidence="8">
    <location>
        <begin position="161"/>
        <end position="191"/>
    </location>
</feature>
<evidence type="ECO:0000256" key="6">
    <source>
        <dbReference type="ARBA" id="ARBA00023315"/>
    </source>
</evidence>
<dbReference type="PROSITE" id="PS50216">
    <property type="entry name" value="DHHC"/>
    <property type="match status" value="1"/>
</dbReference>
<evidence type="ECO:0000256" key="3">
    <source>
        <dbReference type="ARBA" id="ARBA00022692"/>
    </source>
</evidence>
<dbReference type="PANTHER" id="PTHR12246">
    <property type="entry name" value="PALMITOYLTRANSFERASE ZDHHC16"/>
    <property type="match status" value="1"/>
</dbReference>
<comment type="subcellular location">
    <subcellularLocation>
        <location evidence="1">Membrane</location>
        <topology evidence="1">Multi-pass membrane protein</topology>
    </subcellularLocation>
</comment>
<keyword evidence="2 7" id="KW-0808">Transferase</keyword>
<dbReference type="GO" id="GO:0016020">
    <property type="term" value="C:membrane"/>
    <property type="evidence" value="ECO:0007669"/>
    <property type="project" value="UniProtKB-SubCell"/>
</dbReference>
<protein>
    <recommendedName>
        <fullName evidence="7">Palmitoyltransferase</fullName>
        <ecNumber evidence="7">2.3.1.225</ecNumber>
    </recommendedName>
</protein>
<comment type="caution">
    <text evidence="10">The sequence shown here is derived from an EMBL/GenBank/DDBJ whole genome shotgun (WGS) entry which is preliminary data.</text>
</comment>
<evidence type="ECO:0000313" key="10">
    <source>
        <dbReference type="EMBL" id="KAH9367028.1"/>
    </source>
</evidence>
<dbReference type="OMA" id="GIFFCSH"/>
<dbReference type="Proteomes" id="UP000821853">
    <property type="component" value="Chromosome 2"/>
</dbReference>
<keyword evidence="11" id="KW-1185">Reference proteome</keyword>
<comment type="domain">
    <text evidence="7">The DHHC domain is required for palmitoyltransferase activity.</text>
</comment>
<keyword evidence="4 7" id="KW-1133">Transmembrane helix</keyword>
<dbReference type="EC" id="2.3.1.225" evidence="7"/>
<evidence type="ECO:0000256" key="1">
    <source>
        <dbReference type="ARBA" id="ARBA00004141"/>
    </source>
</evidence>
<evidence type="ECO:0000313" key="11">
    <source>
        <dbReference type="Proteomes" id="UP000821853"/>
    </source>
</evidence>
<proteinExistence type="inferred from homology"/>